<evidence type="ECO:0000313" key="8">
    <source>
        <dbReference type="EMBL" id="VDP37206.1"/>
    </source>
</evidence>
<dbReference type="EMBL" id="UZAI01018456">
    <property type="protein sequence ID" value="VDP37206.1"/>
    <property type="molecule type" value="Genomic_DNA"/>
</dbReference>
<dbReference type="GO" id="GO:0005634">
    <property type="term" value="C:nucleus"/>
    <property type="evidence" value="ECO:0007669"/>
    <property type="project" value="UniProtKB-SubCell"/>
</dbReference>
<protein>
    <submittedName>
        <fullName evidence="8">Uncharacterized protein</fullName>
    </submittedName>
</protein>
<evidence type="ECO:0000256" key="7">
    <source>
        <dbReference type="ARBA" id="ARBA00023242"/>
    </source>
</evidence>
<dbReference type="STRING" id="48269.A0A183MXM6"/>
<evidence type="ECO:0000256" key="3">
    <source>
        <dbReference type="ARBA" id="ARBA00022771"/>
    </source>
</evidence>
<dbReference type="InterPro" id="IPR036060">
    <property type="entry name" value="Znf_C2H2C_sf"/>
</dbReference>
<dbReference type="InterPro" id="IPR002515">
    <property type="entry name" value="Znf_C2H2C"/>
</dbReference>
<comment type="subcellular location">
    <subcellularLocation>
        <location evidence="1">Nucleus</location>
    </subcellularLocation>
</comment>
<keyword evidence="2" id="KW-0479">Metal-binding</keyword>
<evidence type="ECO:0000256" key="6">
    <source>
        <dbReference type="ARBA" id="ARBA00023163"/>
    </source>
</evidence>
<keyword evidence="6" id="KW-0804">Transcription</keyword>
<keyword evidence="9" id="KW-1185">Reference proteome</keyword>
<keyword evidence="3" id="KW-0863">Zinc-finger</keyword>
<organism evidence="8 9">
    <name type="scientific">Schistosoma margrebowiei</name>
    <dbReference type="NCBI Taxonomy" id="48269"/>
    <lineage>
        <taxon>Eukaryota</taxon>
        <taxon>Metazoa</taxon>
        <taxon>Spiralia</taxon>
        <taxon>Lophotrochozoa</taxon>
        <taxon>Platyhelminthes</taxon>
        <taxon>Trematoda</taxon>
        <taxon>Digenea</taxon>
        <taxon>Strigeidida</taxon>
        <taxon>Schistosomatoidea</taxon>
        <taxon>Schistosomatidae</taxon>
        <taxon>Schistosoma</taxon>
    </lineage>
</organism>
<evidence type="ECO:0000256" key="2">
    <source>
        <dbReference type="ARBA" id="ARBA00022723"/>
    </source>
</evidence>
<gene>
    <name evidence="8" type="ORF">SMRZ_LOCUS20801</name>
</gene>
<evidence type="ECO:0000256" key="4">
    <source>
        <dbReference type="ARBA" id="ARBA00022833"/>
    </source>
</evidence>
<dbReference type="SUPFAM" id="SSF103637">
    <property type="entry name" value="CCHHC domain"/>
    <property type="match status" value="1"/>
</dbReference>
<dbReference type="PROSITE" id="PS51802">
    <property type="entry name" value="ZF_CCHHC"/>
    <property type="match status" value="1"/>
</dbReference>
<keyword evidence="4" id="KW-0862">Zinc</keyword>
<keyword evidence="7" id="KW-0539">Nucleus</keyword>
<dbReference type="GO" id="GO:0006355">
    <property type="term" value="P:regulation of DNA-templated transcription"/>
    <property type="evidence" value="ECO:0007669"/>
    <property type="project" value="InterPro"/>
</dbReference>
<evidence type="ECO:0000256" key="5">
    <source>
        <dbReference type="ARBA" id="ARBA00023015"/>
    </source>
</evidence>
<dbReference type="Proteomes" id="UP000277204">
    <property type="component" value="Unassembled WGS sequence"/>
</dbReference>
<reference evidence="8 9" key="1">
    <citation type="submission" date="2018-11" db="EMBL/GenBank/DDBJ databases">
        <authorList>
            <consortium name="Pathogen Informatics"/>
        </authorList>
    </citation>
    <scope>NUCLEOTIDE SEQUENCE [LARGE SCALE GENOMIC DNA]</scope>
    <source>
        <strain evidence="8 9">Zambia</strain>
    </source>
</reference>
<dbReference type="Gene3D" id="4.10.320.30">
    <property type="match status" value="1"/>
</dbReference>
<proteinExistence type="predicted"/>
<accession>A0A183MXM6</accession>
<evidence type="ECO:0000256" key="1">
    <source>
        <dbReference type="ARBA" id="ARBA00004123"/>
    </source>
</evidence>
<evidence type="ECO:0000313" key="9">
    <source>
        <dbReference type="Proteomes" id="UP000277204"/>
    </source>
</evidence>
<name>A0A183MXM6_9TREM</name>
<keyword evidence="5" id="KW-0805">Transcription regulation</keyword>
<dbReference type="GO" id="GO:0008270">
    <property type="term" value="F:zinc ion binding"/>
    <property type="evidence" value="ECO:0007669"/>
    <property type="project" value="UniProtKB-KW"/>
</dbReference>
<sequence length="166" mass="19070">MVCEAKTEKWLLVLSILFSKEFNQALSANRSNVPLNCPLIGCSGIGHINGRDTAHVTLSGCPLYHNMSFVKWAEMRAREEGLVVPESIRRISQNSPSPSKVKHKVDRSHQFKTTQREPMLDDLASQVELYQFRRAQQRLVSTYVSIYKIYSSHFVLFAYFQLKNSF</sequence>
<dbReference type="Pfam" id="PF01530">
    <property type="entry name" value="zf-C2HC"/>
    <property type="match status" value="1"/>
</dbReference>
<dbReference type="AlphaFoldDB" id="A0A183MXM6"/>